<name>A0ABS1R178_9SPHI</name>
<evidence type="ECO:0000313" key="2">
    <source>
        <dbReference type="EMBL" id="MBL1408055.1"/>
    </source>
</evidence>
<evidence type="ECO:0000313" key="3">
    <source>
        <dbReference type="Proteomes" id="UP000625283"/>
    </source>
</evidence>
<gene>
    <name evidence="2" type="ORF">JKG61_04770</name>
</gene>
<feature type="region of interest" description="Disordered" evidence="1">
    <location>
        <begin position="1"/>
        <end position="30"/>
    </location>
</feature>
<organism evidence="2 3">
    <name type="scientific">Sphingobacterium faecale</name>
    <dbReference type="NCBI Taxonomy" id="2803775"/>
    <lineage>
        <taxon>Bacteria</taxon>
        <taxon>Pseudomonadati</taxon>
        <taxon>Bacteroidota</taxon>
        <taxon>Sphingobacteriia</taxon>
        <taxon>Sphingobacteriales</taxon>
        <taxon>Sphingobacteriaceae</taxon>
        <taxon>Sphingobacterium</taxon>
    </lineage>
</organism>
<dbReference type="EMBL" id="JAERTY010000002">
    <property type="protein sequence ID" value="MBL1408055.1"/>
    <property type="molecule type" value="Genomic_DNA"/>
</dbReference>
<protein>
    <submittedName>
        <fullName evidence="2">Uncharacterized protein</fullName>
    </submittedName>
</protein>
<feature type="compositionally biased region" description="Basic residues" evidence="1">
    <location>
        <begin position="20"/>
        <end position="29"/>
    </location>
</feature>
<sequence length="49" mass="5765">MGQNYGFRDRKLKTSDQKAKSHSLPKHKNCSREIEQLNEIDMSVSRICR</sequence>
<proteinExistence type="predicted"/>
<accession>A0ABS1R178</accession>
<evidence type="ECO:0000256" key="1">
    <source>
        <dbReference type="SAM" id="MobiDB-lite"/>
    </source>
</evidence>
<feature type="compositionally biased region" description="Basic and acidic residues" evidence="1">
    <location>
        <begin position="7"/>
        <end position="19"/>
    </location>
</feature>
<dbReference type="Proteomes" id="UP000625283">
    <property type="component" value="Unassembled WGS sequence"/>
</dbReference>
<dbReference type="RefSeq" id="WP_202101832.1">
    <property type="nucleotide sequence ID" value="NZ_JAERTY010000002.1"/>
</dbReference>
<comment type="caution">
    <text evidence="2">The sequence shown here is derived from an EMBL/GenBank/DDBJ whole genome shotgun (WGS) entry which is preliminary data.</text>
</comment>
<reference evidence="2 3" key="1">
    <citation type="submission" date="2021-01" db="EMBL/GenBank/DDBJ databases">
        <title>C459-1 draft genome sequence.</title>
        <authorList>
            <person name="Zhang X.-F."/>
        </authorList>
    </citation>
    <scope>NUCLEOTIDE SEQUENCE [LARGE SCALE GENOMIC DNA]</scope>
    <source>
        <strain evidence="3">C459-1</strain>
    </source>
</reference>
<keyword evidence="3" id="KW-1185">Reference proteome</keyword>